<dbReference type="InterPro" id="IPR002888">
    <property type="entry name" value="2Fe-2S-bd"/>
</dbReference>
<evidence type="ECO:0000256" key="3">
    <source>
        <dbReference type="ARBA" id="ARBA00023002"/>
    </source>
</evidence>
<evidence type="ECO:0000259" key="6">
    <source>
        <dbReference type="PROSITE" id="PS51085"/>
    </source>
</evidence>
<keyword evidence="3" id="KW-0560">Oxidoreductase</keyword>
<gene>
    <name evidence="7" type="ORF">BDK89_0307</name>
</gene>
<dbReference type="Pfam" id="PF00111">
    <property type="entry name" value="Fer2"/>
    <property type="match status" value="1"/>
</dbReference>
<keyword evidence="8" id="KW-1185">Reference proteome</keyword>
<dbReference type="SUPFAM" id="SSF54292">
    <property type="entry name" value="2Fe-2S ferredoxin-like"/>
    <property type="match status" value="1"/>
</dbReference>
<dbReference type="FunFam" id="1.10.150.120:FF:000003">
    <property type="entry name" value="Carbon monoxide dehydrogenase, small subunit"/>
    <property type="match status" value="1"/>
</dbReference>
<sequence length="153" mass="16488">MPDITFDINGTPVTIDAENDDALLYLIRDRLGITGPKYGCGVGVCGACTSFQGGELVRPCIVPMSEAAGQSYTTIEALAVDDVLHPVQQAWIDEDVAQCGYCQAGQIMTAVKLLERNPNPSDDDIDEAMSDNYCRCGTYHRIRKAIKRAAGNG</sequence>
<keyword evidence="1" id="KW-0001">2Fe-2S</keyword>
<keyword evidence="2" id="KW-0479">Metal-binding</keyword>
<protein>
    <submittedName>
        <fullName evidence="7">Isoquinoline 1-oxidoreductase alpha subunit</fullName>
    </submittedName>
</protein>
<dbReference type="InterPro" id="IPR006058">
    <property type="entry name" value="2Fe2S_fd_BS"/>
</dbReference>
<dbReference type="GO" id="GO:0051537">
    <property type="term" value="F:2 iron, 2 sulfur cluster binding"/>
    <property type="evidence" value="ECO:0007669"/>
    <property type="project" value="UniProtKB-KW"/>
</dbReference>
<feature type="domain" description="2Fe-2S ferredoxin-type" evidence="6">
    <location>
        <begin position="2"/>
        <end position="78"/>
    </location>
</feature>
<reference evidence="7 8" key="1">
    <citation type="submission" date="2019-03" db="EMBL/GenBank/DDBJ databases">
        <title>Sequencing the genomes of 1000 actinobacteria strains.</title>
        <authorList>
            <person name="Klenk H.-P."/>
        </authorList>
    </citation>
    <scope>NUCLEOTIDE SEQUENCE [LARGE SCALE GENOMIC DNA]</scope>
    <source>
        <strain evidence="7 8">DSM 18936</strain>
    </source>
</reference>
<dbReference type="OrthoDB" id="159930at2"/>
<accession>A0A4R7HUW9</accession>
<dbReference type="CDD" id="cd00207">
    <property type="entry name" value="fer2"/>
    <property type="match status" value="1"/>
</dbReference>
<dbReference type="PROSITE" id="PS51085">
    <property type="entry name" value="2FE2S_FER_2"/>
    <property type="match status" value="1"/>
</dbReference>
<dbReference type="GO" id="GO:0046872">
    <property type="term" value="F:metal ion binding"/>
    <property type="evidence" value="ECO:0007669"/>
    <property type="project" value="UniProtKB-KW"/>
</dbReference>
<dbReference type="PROSITE" id="PS00197">
    <property type="entry name" value="2FE2S_FER_1"/>
    <property type="match status" value="1"/>
</dbReference>
<dbReference type="Gene3D" id="1.10.150.120">
    <property type="entry name" value="[2Fe-2S]-binding domain"/>
    <property type="match status" value="1"/>
</dbReference>
<evidence type="ECO:0000313" key="7">
    <source>
        <dbReference type="EMBL" id="TDT14751.1"/>
    </source>
</evidence>
<evidence type="ECO:0000313" key="8">
    <source>
        <dbReference type="Proteomes" id="UP000294558"/>
    </source>
</evidence>
<dbReference type="Pfam" id="PF01799">
    <property type="entry name" value="Fer2_2"/>
    <property type="match status" value="1"/>
</dbReference>
<organism evidence="7 8">
    <name type="scientific">Ilumatobacter fluminis</name>
    <dbReference type="NCBI Taxonomy" id="467091"/>
    <lineage>
        <taxon>Bacteria</taxon>
        <taxon>Bacillati</taxon>
        <taxon>Actinomycetota</taxon>
        <taxon>Acidimicrobiia</taxon>
        <taxon>Acidimicrobiales</taxon>
        <taxon>Ilumatobacteraceae</taxon>
        <taxon>Ilumatobacter</taxon>
    </lineage>
</organism>
<evidence type="ECO:0000256" key="1">
    <source>
        <dbReference type="ARBA" id="ARBA00022714"/>
    </source>
</evidence>
<dbReference type="RefSeq" id="WP_133867270.1">
    <property type="nucleotide sequence ID" value="NZ_JAVJPS010000014.1"/>
</dbReference>
<dbReference type="AlphaFoldDB" id="A0A4R7HUW9"/>
<evidence type="ECO:0000256" key="4">
    <source>
        <dbReference type="ARBA" id="ARBA00023004"/>
    </source>
</evidence>
<dbReference type="InterPro" id="IPR036884">
    <property type="entry name" value="2Fe-2S-bd_dom_sf"/>
</dbReference>
<comment type="caution">
    <text evidence="7">The sequence shown here is derived from an EMBL/GenBank/DDBJ whole genome shotgun (WGS) entry which is preliminary data.</text>
</comment>
<evidence type="ECO:0000256" key="5">
    <source>
        <dbReference type="ARBA" id="ARBA00023014"/>
    </source>
</evidence>
<dbReference type="InterPro" id="IPR036010">
    <property type="entry name" value="2Fe-2S_ferredoxin-like_sf"/>
</dbReference>
<keyword evidence="4" id="KW-0408">Iron</keyword>
<dbReference type="GO" id="GO:0016491">
    <property type="term" value="F:oxidoreductase activity"/>
    <property type="evidence" value="ECO:0007669"/>
    <property type="project" value="UniProtKB-KW"/>
</dbReference>
<proteinExistence type="predicted"/>
<dbReference type="SUPFAM" id="SSF47741">
    <property type="entry name" value="CO dehydrogenase ISP C-domain like"/>
    <property type="match status" value="1"/>
</dbReference>
<dbReference type="Proteomes" id="UP000294558">
    <property type="component" value="Unassembled WGS sequence"/>
</dbReference>
<dbReference type="InterPro" id="IPR001041">
    <property type="entry name" value="2Fe-2S_ferredoxin-type"/>
</dbReference>
<dbReference type="Gene3D" id="3.10.20.30">
    <property type="match status" value="1"/>
</dbReference>
<dbReference type="EMBL" id="SOAU01000001">
    <property type="protein sequence ID" value="TDT14751.1"/>
    <property type="molecule type" value="Genomic_DNA"/>
</dbReference>
<keyword evidence="5" id="KW-0411">Iron-sulfur</keyword>
<dbReference type="InterPro" id="IPR012675">
    <property type="entry name" value="Beta-grasp_dom_sf"/>
</dbReference>
<evidence type="ECO:0000256" key="2">
    <source>
        <dbReference type="ARBA" id="ARBA00022723"/>
    </source>
</evidence>
<dbReference type="InterPro" id="IPR051452">
    <property type="entry name" value="Diverse_Oxidoreductases"/>
</dbReference>
<name>A0A4R7HUW9_9ACTN</name>
<dbReference type="PANTHER" id="PTHR44379:SF2">
    <property type="entry name" value="BLR6218 PROTEIN"/>
    <property type="match status" value="1"/>
</dbReference>
<dbReference type="PANTHER" id="PTHR44379">
    <property type="entry name" value="OXIDOREDUCTASE WITH IRON-SULFUR SUBUNIT"/>
    <property type="match status" value="1"/>
</dbReference>